<dbReference type="Pfam" id="PF00226">
    <property type="entry name" value="DnaJ"/>
    <property type="match status" value="1"/>
</dbReference>
<dbReference type="CDD" id="cd06257">
    <property type="entry name" value="DnaJ"/>
    <property type="match status" value="1"/>
</dbReference>
<keyword evidence="2 4" id="KW-0863">Zinc-finger</keyword>
<feature type="compositionally biased region" description="Acidic residues" evidence="5">
    <location>
        <begin position="377"/>
        <end position="389"/>
    </location>
</feature>
<feature type="region of interest" description="Disordered" evidence="5">
    <location>
        <begin position="1"/>
        <end position="21"/>
    </location>
</feature>
<dbReference type="InterPro" id="IPR018253">
    <property type="entry name" value="DnaJ_domain_CS"/>
</dbReference>
<dbReference type="PANTHER" id="PTHR44029:SF1">
    <property type="entry name" value="DNAJ HOMOLOG SUBFAMILY C MEMBER 21"/>
    <property type="match status" value="1"/>
</dbReference>
<dbReference type="Proteomes" id="UP000265663">
    <property type="component" value="Unassembled WGS sequence"/>
</dbReference>
<keyword evidence="8" id="KW-0346">Stress response</keyword>
<feature type="domain" description="C2H2-type" evidence="7">
    <location>
        <begin position="317"/>
        <end position="341"/>
    </location>
</feature>
<gene>
    <name evidence="8" type="ORF">GMOD_00000766</name>
</gene>
<feature type="compositionally biased region" description="Polar residues" evidence="5">
    <location>
        <begin position="1"/>
        <end position="19"/>
    </location>
</feature>
<protein>
    <submittedName>
        <fullName evidence="8">Heat shock N-terminal</fullName>
    </submittedName>
</protein>
<proteinExistence type="predicted"/>
<organism evidence="8 9">
    <name type="scientific">Pyrenophora seminiperda CCB06</name>
    <dbReference type="NCBI Taxonomy" id="1302712"/>
    <lineage>
        <taxon>Eukaryota</taxon>
        <taxon>Fungi</taxon>
        <taxon>Dikarya</taxon>
        <taxon>Ascomycota</taxon>
        <taxon>Pezizomycotina</taxon>
        <taxon>Dothideomycetes</taxon>
        <taxon>Pleosporomycetidae</taxon>
        <taxon>Pleosporales</taxon>
        <taxon>Pleosporineae</taxon>
        <taxon>Pleosporaceae</taxon>
        <taxon>Pyrenophora</taxon>
    </lineage>
</organism>
<sequence>MGKSNMGASQSTDGAQASADTGEVKTSYYVLLGVERDATQDELKKAYRKKALELHPDRNYGDVDRATELFSEIRNAYEVLSDEQERAWYDAHEGTILRGGTGDEVGEDAWQGGIRMTTPDELARMMGKFRGNIDFTDSPNGFFGFVRDTFEQLAKEEAYAATYDDIEAPEYPTFGHKDDEYEGVVRDFYTAWNSFATVKNFAWLDRYQLSRADYREERKAMAKLNQKLRDEGRKDFNEAVRALVAFVRKRDPRYTPQTEEQKAKAQQEARKAQVARARAAQIAKLDQEAQALPEWATARPADELEEESEEEVEEDLYECVACNKTFKSERQYDAHEKSKKHQKAIQALKWKMQKDNAKLDLGKDAVKTGTITPAKDESEEDDEFSDEENAQAAIQELAQKTDELNVDDTTMDEDEEKRVENGIPSNTGTESHATSSIESDDEYASRSEIETRLAGSIRETSNAPTEDADPKPINTTEPEAPPEPKMGKAAQKRAKRAAKQAAETTESESNLSCAGCSAAFPSKNQLYQHLKSNPKHAALKTAAEGGKKGKKRNLKTYNMPVPMPSATSNTSSSQQQGQQQSSAAAQAIRDVGRAANEALASAGVGTGSAHQGQGQGEKSEAEKEAERRYEEAIEEEYAKREGGA</sequence>
<evidence type="ECO:0000256" key="3">
    <source>
        <dbReference type="ARBA" id="ARBA00022833"/>
    </source>
</evidence>
<accession>A0A3M7M828</accession>
<feature type="domain" description="J" evidence="6">
    <location>
        <begin position="27"/>
        <end position="93"/>
    </location>
</feature>
<feature type="compositionally biased region" description="Basic and acidic residues" evidence="5">
    <location>
        <begin position="354"/>
        <end position="366"/>
    </location>
</feature>
<keyword evidence="3" id="KW-0862">Zinc</keyword>
<dbReference type="Pfam" id="PF12171">
    <property type="entry name" value="zf-C2H2_jaz"/>
    <property type="match status" value="1"/>
</dbReference>
<dbReference type="EMBL" id="KE747824">
    <property type="protein sequence ID" value="RMZ70643.1"/>
    <property type="molecule type" value="Genomic_DNA"/>
</dbReference>
<dbReference type="GO" id="GO:0005737">
    <property type="term" value="C:cytoplasm"/>
    <property type="evidence" value="ECO:0007669"/>
    <property type="project" value="TreeGrafter"/>
</dbReference>
<evidence type="ECO:0000256" key="2">
    <source>
        <dbReference type="ARBA" id="ARBA00022771"/>
    </source>
</evidence>
<dbReference type="SUPFAM" id="SSF46565">
    <property type="entry name" value="Chaperone J-domain"/>
    <property type="match status" value="1"/>
</dbReference>
<dbReference type="Gene3D" id="3.30.160.60">
    <property type="entry name" value="Classic Zinc Finger"/>
    <property type="match status" value="1"/>
</dbReference>
<dbReference type="AlphaFoldDB" id="A0A3M7M828"/>
<dbReference type="InterPro" id="IPR003604">
    <property type="entry name" value="Matrin/U1-like-C_Znf_C2H2"/>
</dbReference>
<dbReference type="PROSITE" id="PS00028">
    <property type="entry name" value="ZINC_FINGER_C2H2_1"/>
    <property type="match status" value="1"/>
</dbReference>
<dbReference type="InterPro" id="IPR013087">
    <property type="entry name" value="Znf_C2H2_type"/>
</dbReference>
<keyword evidence="9" id="KW-1185">Reference proteome</keyword>
<evidence type="ECO:0000313" key="8">
    <source>
        <dbReference type="EMBL" id="RMZ70643.1"/>
    </source>
</evidence>
<dbReference type="InterPro" id="IPR036869">
    <property type="entry name" value="J_dom_sf"/>
</dbReference>
<dbReference type="PROSITE" id="PS50076">
    <property type="entry name" value="DNAJ_2"/>
    <property type="match status" value="1"/>
</dbReference>
<dbReference type="SUPFAM" id="SSF57667">
    <property type="entry name" value="beta-beta-alpha zinc fingers"/>
    <property type="match status" value="1"/>
</dbReference>
<dbReference type="Gene3D" id="1.10.287.110">
    <property type="entry name" value="DnaJ domain"/>
    <property type="match status" value="1"/>
</dbReference>
<reference evidence="8 9" key="1">
    <citation type="journal article" date="2014" name="PLoS ONE">
        <title>De novo Genome Assembly of the Fungal Plant Pathogen Pyrenophora semeniperda.</title>
        <authorList>
            <person name="Soliai M.M."/>
            <person name="Meyer S.E."/>
            <person name="Udall J.A."/>
            <person name="Elzinga D.E."/>
            <person name="Hermansen R.A."/>
            <person name="Bodily P.M."/>
            <person name="Hart A.A."/>
            <person name="Coleman C.E."/>
        </authorList>
    </citation>
    <scope>NUCLEOTIDE SEQUENCE [LARGE SCALE GENOMIC DNA]</scope>
    <source>
        <strain evidence="8 9">CCB06</strain>
        <tissue evidence="8">Mycelium</tissue>
    </source>
</reference>
<dbReference type="GO" id="GO:0003676">
    <property type="term" value="F:nucleic acid binding"/>
    <property type="evidence" value="ECO:0007669"/>
    <property type="project" value="InterPro"/>
</dbReference>
<evidence type="ECO:0000259" key="7">
    <source>
        <dbReference type="PROSITE" id="PS50157"/>
    </source>
</evidence>
<dbReference type="OrthoDB" id="5894at2759"/>
<feature type="compositionally biased region" description="Polar residues" evidence="5">
    <location>
        <begin position="423"/>
        <end position="437"/>
    </location>
</feature>
<evidence type="ECO:0000256" key="1">
    <source>
        <dbReference type="ARBA" id="ARBA00022723"/>
    </source>
</evidence>
<feature type="compositionally biased region" description="Basic and acidic residues" evidence="5">
    <location>
        <begin position="617"/>
        <end position="644"/>
    </location>
</feature>
<evidence type="ECO:0000256" key="5">
    <source>
        <dbReference type="SAM" id="MobiDB-lite"/>
    </source>
</evidence>
<dbReference type="InterPro" id="IPR036236">
    <property type="entry name" value="Znf_C2H2_sf"/>
</dbReference>
<evidence type="ECO:0000259" key="6">
    <source>
        <dbReference type="PROSITE" id="PS50076"/>
    </source>
</evidence>
<dbReference type="InterPro" id="IPR022755">
    <property type="entry name" value="Znf_C2H2_jaz"/>
</dbReference>
<feature type="region of interest" description="Disordered" evidence="5">
    <location>
        <begin position="529"/>
        <end position="644"/>
    </location>
</feature>
<feature type="domain" description="C2H2-type" evidence="7">
    <location>
        <begin position="511"/>
        <end position="541"/>
    </location>
</feature>
<evidence type="ECO:0000313" key="9">
    <source>
        <dbReference type="Proteomes" id="UP000265663"/>
    </source>
</evidence>
<dbReference type="InterPro" id="IPR051964">
    <property type="entry name" value="Chaperone_stress_response"/>
</dbReference>
<dbReference type="SMART" id="SM00271">
    <property type="entry name" value="DnaJ"/>
    <property type="match status" value="1"/>
</dbReference>
<dbReference type="Pfam" id="PF21884">
    <property type="entry name" value="ZUO1-like_ZHD"/>
    <property type="match status" value="1"/>
</dbReference>
<dbReference type="PROSITE" id="PS50157">
    <property type="entry name" value="ZINC_FINGER_C2H2_2"/>
    <property type="match status" value="2"/>
</dbReference>
<dbReference type="PANTHER" id="PTHR44029">
    <property type="entry name" value="DNAJ HOMOLOG SUBFAMILY C MEMBER 21"/>
    <property type="match status" value="1"/>
</dbReference>
<feature type="compositionally biased region" description="Acidic residues" evidence="5">
    <location>
        <begin position="404"/>
        <end position="415"/>
    </location>
</feature>
<feature type="compositionally biased region" description="Polar residues" evidence="5">
    <location>
        <begin position="503"/>
        <end position="512"/>
    </location>
</feature>
<dbReference type="InterPro" id="IPR054076">
    <property type="entry name" value="ZUO1-like_ZHD"/>
</dbReference>
<dbReference type="InterPro" id="IPR001623">
    <property type="entry name" value="DnaJ_domain"/>
</dbReference>
<dbReference type="GO" id="GO:0008270">
    <property type="term" value="F:zinc ion binding"/>
    <property type="evidence" value="ECO:0007669"/>
    <property type="project" value="UniProtKB-KW"/>
</dbReference>
<name>A0A3M7M828_9PLEO</name>
<feature type="compositionally biased region" description="Low complexity" evidence="5">
    <location>
        <begin position="565"/>
        <end position="587"/>
    </location>
</feature>
<feature type="region of interest" description="Disordered" evidence="5">
    <location>
        <begin position="354"/>
        <end position="517"/>
    </location>
</feature>
<dbReference type="SMART" id="SM00355">
    <property type="entry name" value="ZnF_C2H2"/>
    <property type="match status" value="2"/>
</dbReference>
<evidence type="ECO:0000256" key="4">
    <source>
        <dbReference type="PROSITE-ProRule" id="PRU00042"/>
    </source>
</evidence>
<dbReference type="PRINTS" id="PR00625">
    <property type="entry name" value="JDOMAIN"/>
</dbReference>
<dbReference type="PROSITE" id="PS00636">
    <property type="entry name" value="DNAJ_1"/>
    <property type="match status" value="1"/>
</dbReference>
<keyword evidence="1" id="KW-0479">Metal-binding</keyword>
<dbReference type="SMART" id="SM00451">
    <property type="entry name" value="ZnF_U1"/>
    <property type="match status" value="1"/>
</dbReference>